<accession>A0A428Z238</accession>
<feature type="region of interest" description="Disordered" evidence="1">
    <location>
        <begin position="68"/>
        <end position="106"/>
    </location>
</feature>
<evidence type="ECO:0000313" key="2">
    <source>
        <dbReference type="EMBL" id="RSM79381.1"/>
    </source>
</evidence>
<dbReference type="AlphaFoldDB" id="A0A428Z238"/>
<name>A0A428Z238_KIBAR</name>
<sequence>MARKHALIYGLGQRESLLRALLVQDLAQFLEVVRDPLLGVVSRCCSGRQDVKSATVLDVLAERLVASQPHPRPRRQVLDGVSQMGLSSCRDSSRRHSNSRSAAGGS</sequence>
<protein>
    <submittedName>
        <fullName evidence="2">Uncharacterized protein</fullName>
    </submittedName>
</protein>
<evidence type="ECO:0000256" key="1">
    <source>
        <dbReference type="SAM" id="MobiDB-lite"/>
    </source>
</evidence>
<dbReference type="Proteomes" id="UP000287547">
    <property type="component" value="Unassembled WGS sequence"/>
</dbReference>
<proteinExistence type="predicted"/>
<evidence type="ECO:0000313" key="3">
    <source>
        <dbReference type="Proteomes" id="UP000287547"/>
    </source>
</evidence>
<reference evidence="2 3" key="1">
    <citation type="submission" date="2018-05" db="EMBL/GenBank/DDBJ databases">
        <title>Evolution of GPA BGCs.</title>
        <authorList>
            <person name="Waglechner N."/>
            <person name="Wright G.D."/>
        </authorList>
    </citation>
    <scope>NUCLEOTIDE SEQUENCE [LARGE SCALE GENOMIC DNA]</scope>
    <source>
        <strain evidence="2 3">A82846</strain>
    </source>
</reference>
<dbReference type="EMBL" id="QHKI01000033">
    <property type="protein sequence ID" value="RSM79381.1"/>
    <property type="molecule type" value="Genomic_DNA"/>
</dbReference>
<organism evidence="2 3">
    <name type="scientific">Kibdelosporangium aridum</name>
    <dbReference type="NCBI Taxonomy" id="2030"/>
    <lineage>
        <taxon>Bacteria</taxon>
        <taxon>Bacillati</taxon>
        <taxon>Actinomycetota</taxon>
        <taxon>Actinomycetes</taxon>
        <taxon>Pseudonocardiales</taxon>
        <taxon>Pseudonocardiaceae</taxon>
        <taxon>Kibdelosporangium</taxon>
    </lineage>
</organism>
<comment type="caution">
    <text evidence="2">The sequence shown here is derived from an EMBL/GenBank/DDBJ whole genome shotgun (WGS) entry which is preliminary data.</text>
</comment>
<gene>
    <name evidence="2" type="ORF">DMH04_32040</name>
</gene>